<reference evidence="3 4" key="1">
    <citation type="submission" date="2018-04" db="EMBL/GenBank/DDBJ databases">
        <title>Genomic Encyclopedia of Type Strains, Phase IV (KMG-IV): sequencing the most valuable type-strain genomes for metagenomic binning, comparative biology and taxonomic classification.</title>
        <authorList>
            <person name="Goeker M."/>
        </authorList>
    </citation>
    <scope>NUCLEOTIDE SEQUENCE [LARGE SCALE GENOMIC DNA]</scope>
    <source>
        <strain evidence="3 4">DSM 104150</strain>
    </source>
</reference>
<evidence type="ECO:0000313" key="3">
    <source>
        <dbReference type="EMBL" id="PXV67175.1"/>
    </source>
</evidence>
<keyword evidence="2" id="KW-0472">Membrane</keyword>
<evidence type="ECO:0000256" key="2">
    <source>
        <dbReference type="SAM" id="Phobius"/>
    </source>
</evidence>
<feature type="transmembrane region" description="Helical" evidence="2">
    <location>
        <begin position="226"/>
        <end position="243"/>
    </location>
</feature>
<keyword evidence="4" id="KW-1185">Reference proteome</keyword>
<evidence type="ECO:0000313" key="4">
    <source>
        <dbReference type="Proteomes" id="UP000248330"/>
    </source>
</evidence>
<feature type="transmembrane region" description="Helical" evidence="2">
    <location>
        <begin position="28"/>
        <end position="46"/>
    </location>
</feature>
<gene>
    <name evidence="3" type="ORF">C8D93_106152</name>
</gene>
<dbReference type="Proteomes" id="UP000248330">
    <property type="component" value="Unassembled WGS sequence"/>
</dbReference>
<name>A0A318EBQ0_9GAMM</name>
<feature type="compositionally biased region" description="Basic and acidic residues" evidence="1">
    <location>
        <begin position="145"/>
        <end position="163"/>
    </location>
</feature>
<accession>A0A318EBQ0</accession>
<feature type="transmembrane region" description="Helical" evidence="2">
    <location>
        <begin position="91"/>
        <end position="113"/>
    </location>
</feature>
<dbReference type="EMBL" id="QICN01000006">
    <property type="protein sequence ID" value="PXV67175.1"/>
    <property type="molecule type" value="Genomic_DNA"/>
</dbReference>
<dbReference type="OrthoDB" id="6164237at2"/>
<comment type="caution">
    <text evidence="3">The sequence shown here is derived from an EMBL/GenBank/DDBJ whole genome shotgun (WGS) entry which is preliminary data.</text>
</comment>
<sequence length="246" mass="27548">MDWLELPPRALGWVDLQMSAMLGPAMRLTLWSVVGGALTMLLYGALSPQRRIAAAKRELAVARDRLDRFDGEMHEALPLMRRMLGSAFRQLGLVVVPALVALLPMILLASWLAQSYGHVFPQAQQPVAVRAEPAPLQAQWRPAQSRRDGRTEPPRVSLRDDAGRPLGEVEMQAPVPVLAKRTWRTAMIVGPLGFLPDGQPVDRVEIDLPRREFIAWGPQWMRGWEFLFFGVLTVVALGLKRALRLQ</sequence>
<evidence type="ECO:0008006" key="5">
    <source>
        <dbReference type="Google" id="ProtNLM"/>
    </source>
</evidence>
<organism evidence="3 4">
    <name type="scientific">Sinimarinibacterium flocculans</name>
    <dbReference type="NCBI Taxonomy" id="985250"/>
    <lineage>
        <taxon>Bacteria</taxon>
        <taxon>Pseudomonadati</taxon>
        <taxon>Pseudomonadota</taxon>
        <taxon>Gammaproteobacteria</taxon>
        <taxon>Nevskiales</taxon>
        <taxon>Nevskiaceae</taxon>
        <taxon>Sinimarinibacterium</taxon>
    </lineage>
</organism>
<dbReference type="AlphaFoldDB" id="A0A318EBQ0"/>
<keyword evidence="2" id="KW-0812">Transmembrane</keyword>
<keyword evidence="2" id="KW-1133">Transmembrane helix</keyword>
<feature type="region of interest" description="Disordered" evidence="1">
    <location>
        <begin position="135"/>
        <end position="163"/>
    </location>
</feature>
<dbReference type="RefSeq" id="WP_110265491.1">
    <property type="nucleotide sequence ID" value="NZ_CAWNXA010000006.1"/>
</dbReference>
<protein>
    <recommendedName>
        <fullName evidence="5">Transmembrane protein</fullName>
    </recommendedName>
</protein>
<proteinExistence type="predicted"/>
<evidence type="ECO:0000256" key="1">
    <source>
        <dbReference type="SAM" id="MobiDB-lite"/>
    </source>
</evidence>